<gene>
    <name evidence="2" type="ORF">HELGO_WM38699</name>
</gene>
<evidence type="ECO:0000313" key="2">
    <source>
        <dbReference type="EMBL" id="CAA6812248.1"/>
    </source>
</evidence>
<dbReference type="InterPro" id="IPR025582">
    <property type="entry name" value="YARHG_dom"/>
</dbReference>
<dbReference type="Gene3D" id="1.20.58.1690">
    <property type="match status" value="1"/>
</dbReference>
<dbReference type="InterPro" id="IPR038434">
    <property type="entry name" value="YARHG_sf"/>
</dbReference>
<reference evidence="2" key="1">
    <citation type="submission" date="2020-01" db="EMBL/GenBank/DDBJ databases">
        <authorList>
            <person name="Meier V. D."/>
            <person name="Meier V D."/>
        </authorList>
    </citation>
    <scope>NUCLEOTIDE SEQUENCE</scope>
    <source>
        <strain evidence="2">HLG_WM_MAG_10</strain>
    </source>
</reference>
<dbReference type="AlphaFoldDB" id="A0A6S6SPE4"/>
<dbReference type="PROSITE" id="PS51257">
    <property type="entry name" value="PROKAR_LIPOPROTEIN"/>
    <property type="match status" value="1"/>
</dbReference>
<dbReference type="SMART" id="SM01324">
    <property type="entry name" value="YARHG"/>
    <property type="match status" value="1"/>
</dbReference>
<protein>
    <recommendedName>
        <fullName evidence="1">YARHG domain-containing protein</fullName>
    </recommendedName>
</protein>
<evidence type="ECO:0000259" key="1">
    <source>
        <dbReference type="SMART" id="SM01324"/>
    </source>
</evidence>
<accession>A0A6S6SPE4</accession>
<sequence>MKKLTYLIISVVFAFSCNSNIKDTETKIVLEKGTEVLEENTKQEGQEVLPTEKKVALLGFWVGYFKKDAQKDGTEKEVYVDQGFYWNRDNKINISIDTITDSLVIGHSVVAGNDRPFKGTLQNGIFEVQEPGDDKYDGKFKFEISENKLIGTWTAYKNIDIKHRTYELKKMNFSYQPNILLEEVTEYVDWNALNEEKTIEGYQDGEFGNWIRKEFATATELIYSINASNTLLNKEDVENLKKGDITIIRNTIYARHGYSFKNRPLRVFFDAQSWYIPVHTDIKADFTEIEKTNIKLLLRYEKNAVEYYDHFGRG</sequence>
<proteinExistence type="predicted"/>
<feature type="domain" description="YARHG" evidence="1">
    <location>
        <begin position="219"/>
        <end position="302"/>
    </location>
</feature>
<name>A0A6S6SPE4_9BACT</name>
<organism evidence="2">
    <name type="scientific">uncultured Aureispira sp</name>
    <dbReference type="NCBI Taxonomy" id="1331704"/>
    <lineage>
        <taxon>Bacteria</taxon>
        <taxon>Pseudomonadati</taxon>
        <taxon>Bacteroidota</taxon>
        <taxon>Saprospiria</taxon>
        <taxon>Saprospirales</taxon>
        <taxon>Saprospiraceae</taxon>
        <taxon>Aureispira</taxon>
        <taxon>environmental samples</taxon>
    </lineage>
</organism>
<dbReference type="EMBL" id="CACVAQ010000184">
    <property type="protein sequence ID" value="CAA6812248.1"/>
    <property type="molecule type" value="Genomic_DNA"/>
</dbReference>
<dbReference type="Pfam" id="PF13308">
    <property type="entry name" value="YARHG"/>
    <property type="match status" value="1"/>
</dbReference>